<comment type="caution">
    <text evidence="3">The sequence shown here is derived from an EMBL/GenBank/DDBJ whole genome shotgun (WGS) entry which is preliminary data.</text>
</comment>
<dbReference type="Pfam" id="PF01757">
    <property type="entry name" value="Acyl_transf_3"/>
    <property type="match status" value="1"/>
</dbReference>
<gene>
    <name evidence="3" type="ORF">FRUB_07645</name>
</gene>
<name>A0A225DQ54_9BACT</name>
<dbReference type="Proteomes" id="UP000214646">
    <property type="component" value="Unassembled WGS sequence"/>
</dbReference>
<evidence type="ECO:0000259" key="2">
    <source>
        <dbReference type="Pfam" id="PF01757"/>
    </source>
</evidence>
<feature type="transmembrane region" description="Helical" evidence="1">
    <location>
        <begin position="244"/>
        <end position="263"/>
    </location>
</feature>
<keyword evidence="1" id="KW-0472">Membrane</keyword>
<sequence>MDRRNNGLDVLRTLAIVAVVNCHVYNTFAPGGANVTRFGFGGRGVDLFFVLSGWLLGHQLLTERAKTGTIDVRRFWLRRAFRIFPAYFFVLFLTMGQQVWKHGLGAIDPIYFVFGQNYYNKTPYFGISWSLCVEEHFYLLIGPVLLLAARSTAAAWLVAGLLAVPTVCRACGWYWTDGLFDTHVRYDQCAAGVVLAWVCVSRPRLWQWLAGAAPWLALAGAAGVGALVANKWVPEELQNPTLEAGFWTSVFAAWVLFAATSTVRLPGLLTRVTRFVAERAFALYLVHVDAIRVAVRVVDYARENREFATDHGDLLLVVTFVLVWALALGVAEVLYRLIERPFMGLRDRFAATRSRRAGATARPEPVVLADRTRVTEPAPVG</sequence>
<keyword evidence="3" id="KW-0808">Transferase</keyword>
<reference evidence="4" key="1">
    <citation type="submission" date="2017-06" db="EMBL/GenBank/DDBJ databases">
        <title>Genome analysis of Fimbriiglobus ruber SP5, the first member of the order Planctomycetales with confirmed chitinolytic capability.</title>
        <authorList>
            <person name="Ravin N.V."/>
            <person name="Rakitin A.L."/>
            <person name="Ivanova A.A."/>
            <person name="Beletsky A.V."/>
            <person name="Kulichevskaya I.S."/>
            <person name="Mardanov A.V."/>
            <person name="Dedysh S.N."/>
        </authorList>
    </citation>
    <scope>NUCLEOTIDE SEQUENCE [LARGE SCALE GENOMIC DNA]</scope>
    <source>
        <strain evidence="4">SP5</strain>
    </source>
</reference>
<dbReference type="InterPro" id="IPR002656">
    <property type="entry name" value="Acyl_transf_3_dom"/>
</dbReference>
<feature type="transmembrane region" description="Helical" evidence="1">
    <location>
        <begin position="127"/>
        <end position="148"/>
    </location>
</feature>
<dbReference type="GO" id="GO:0016020">
    <property type="term" value="C:membrane"/>
    <property type="evidence" value="ECO:0007669"/>
    <property type="project" value="TreeGrafter"/>
</dbReference>
<evidence type="ECO:0000313" key="3">
    <source>
        <dbReference type="EMBL" id="OWK38525.1"/>
    </source>
</evidence>
<feature type="transmembrane region" description="Helical" evidence="1">
    <location>
        <begin position="83"/>
        <end position="100"/>
    </location>
</feature>
<feature type="transmembrane region" description="Helical" evidence="1">
    <location>
        <begin position="315"/>
        <end position="338"/>
    </location>
</feature>
<keyword evidence="4" id="KW-1185">Reference proteome</keyword>
<dbReference type="PANTHER" id="PTHR23028">
    <property type="entry name" value="ACETYLTRANSFERASE"/>
    <property type="match status" value="1"/>
</dbReference>
<protein>
    <submittedName>
        <fullName evidence="3">Acyltransferase</fullName>
    </submittedName>
</protein>
<evidence type="ECO:0000313" key="4">
    <source>
        <dbReference type="Proteomes" id="UP000214646"/>
    </source>
</evidence>
<organism evidence="3 4">
    <name type="scientific">Fimbriiglobus ruber</name>
    <dbReference type="NCBI Taxonomy" id="1908690"/>
    <lineage>
        <taxon>Bacteria</taxon>
        <taxon>Pseudomonadati</taxon>
        <taxon>Planctomycetota</taxon>
        <taxon>Planctomycetia</taxon>
        <taxon>Gemmatales</taxon>
        <taxon>Gemmataceae</taxon>
        <taxon>Fimbriiglobus</taxon>
    </lineage>
</organism>
<dbReference type="RefSeq" id="WP_161967856.1">
    <property type="nucleotide sequence ID" value="NZ_NIDE01000014.1"/>
</dbReference>
<feature type="transmembrane region" description="Helical" evidence="1">
    <location>
        <begin position="155"/>
        <end position="176"/>
    </location>
</feature>
<dbReference type="GO" id="GO:0016747">
    <property type="term" value="F:acyltransferase activity, transferring groups other than amino-acyl groups"/>
    <property type="evidence" value="ECO:0007669"/>
    <property type="project" value="InterPro"/>
</dbReference>
<dbReference type="AlphaFoldDB" id="A0A225DQ54"/>
<evidence type="ECO:0000256" key="1">
    <source>
        <dbReference type="SAM" id="Phobius"/>
    </source>
</evidence>
<dbReference type="EMBL" id="NIDE01000014">
    <property type="protein sequence ID" value="OWK38525.1"/>
    <property type="molecule type" value="Genomic_DNA"/>
</dbReference>
<keyword evidence="1" id="KW-0812">Transmembrane</keyword>
<feature type="transmembrane region" description="Helical" evidence="1">
    <location>
        <begin position="212"/>
        <end position="232"/>
    </location>
</feature>
<dbReference type="OrthoDB" id="9796461at2"/>
<accession>A0A225DQ54</accession>
<keyword evidence="3" id="KW-0012">Acyltransferase</keyword>
<keyword evidence="1" id="KW-1133">Transmembrane helix</keyword>
<proteinExistence type="predicted"/>
<feature type="domain" description="Acyltransferase 3" evidence="2">
    <location>
        <begin position="5"/>
        <end position="330"/>
    </location>
</feature>
<dbReference type="PANTHER" id="PTHR23028:SF53">
    <property type="entry name" value="ACYL_TRANSF_3 DOMAIN-CONTAINING PROTEIN"/>
    <property type="match status" value="1"/>
</dbReference>
<dbReference type="GO" id="GO:0009103">
    <property type="term" value="P:lipopolysaccharide biosynthetic process"/>
    <property type="evidence" value="ECO:0007669"/>
    <property type="project" value="TreeGrafter"/>
</dbReference>
<dbReference type="InterPro" id="IPR050879">
    <property type="entry name" value="Acyltransferase_3"/>
</dbReference>